<evidence type="ECO:0000313" key="9">
    <source>
        <dbReference type="Proteomes" id="UP000681290"/>
    </source>
</evidence>
<dbReference type="SUPFAM" id="SSF75005">
    <property type="entry name" value="Arabinanase/levansucrase/invertase"/>
    <property type="match status" value="1"/>
</dbReference>
<dbReference type="PANTHER" id="PTHR43301:SF3">
    <property type="entry name" value="ARABINAN ENDO-1,5-ALPHA-L-ARABINOSIDASE A-RELATED"/>
    <property type="match status" value="1"/>
</dbReference>
<comment type="caution">
    <text evidence="8">The sequence shown here is derived from an EMBL/GenBank/DDBJ whole genome shotgun (WGS) entry which is preliminary data.</text>
</comment>
<dbReference type="Gene3D" id="2.115.10.20">
    <property type="entry name" value="Glycosyl hydrolase domain, family 43"/>
    <property type="match status" value="1"/>
</dbReference>
<dbReference type="RefSeq" id="WP_244996359.1">
    <property type="nucleotide sequence ID" value="NZ_BOSM01000002.1"/>
</dbReference>
<dbReference type="InterPro" id="IPR006710">
    <property type="entry name" value="Glyco_hydro_43"/>
</dbReference>
<reference evidence="8 9" key="1">
    <citation type="submission" date="2021-03" db="EMBL/GenBank/DDBJ databases">
        <title>Antimicrobial resistance genes in bacteria isolated from Japanese honey, and their potential for conferring macrolide and lincosamide resistance in the American foulbrood pathogen Paenibacillus larvae.</title>
        <authorList>
            <person name="Okamoto M."/>
            <person name="Kumagai M."/>
            <person name="Kanamori H."/>
            <person name="Takamatsu D."/>
        </authorList>
    </citation>
    <scope>NUCLEOTIDE SEQUENCE [LARGE SCALE GENOMIC DNA]</scope>
    <source>
        <strain evidence="8 9">J15TS10</strain>
    </source>
</reference>
<dbReference type="Proteomes" id="UP000681290">
    <property type="component" value="Unassembled WGS sequence"/>
</dbReference>
<proteinExistence type="inferred from homology"/>
<evidence type="ECO:0000256" key="4">
    <source>
        <dbReference type="ARBA" id="ARBA00023295"/>
    </source>
</evidence>
<keyword evidence="3 5" id="KW-0378">Hydrolase</keyword>
<comment type="similarity">
    <text evidence="2 5">Belongs to the glycosyl hydrolase 43 family.</text>
</comment>
<dbReference type="InterPro" id="IPR023296">
    <property type="entry name" value="Glyco_hydro_beta-prop_sf"/>
</dbReference>
<keyword evidence="6" id="KW-0732">Signal</keyword>
<keyword evidence="4 5" id="KW-0326">Glycosidase</keyword>
<dbReference type="PROSITE" id="PS51257">
    <property type="entry name" value="PROKAR_LIPOPROTEIN"/>
    <property type="match status" value="1"/>
</dbReference>
<dbReference type="PANTHER" id="PTHR43301">
    <property type="entry name" value="ARABINAN ENDO-1,5-ALPHA-L-ARABINOSIDASE"/>
    <property type="match status" value="1"/>
</dbReference>
<evidence type="ECO:0000256" key="2">
    <source>
        <dbReference type="ARBA" id="ARBA00009865"/>
    </source>
</evidence>
<evidence type="ECO:0000313" key="8">
    <source>
        <dbReference type="EMBL" id="GIP57598.1"/>
    </source>
</evidence>
<keyword evidence="9" id="KW-1185">Reference proteome</keyword>
<dbReference type="Gene3D" id="2.40.128.10">
    <property type="match status" value="1"/>
</dbReference>
<organism evidence="8 9">
    <name type="scientific">Paenibacillus woosongensis</name>
    <dbReference type="NCBI Taxonomy" id="307580"/>
    <lineage>
        <taxon>Bacteria</taxon>
        <taxon>Bacillati</taxon>
        <taxon>Bacillota</taxon>
        <taxon>Bacilli</taxon>
        <taxon>Bacillales</taxon>
        <taxon>Paenibacillaceae</taxon>
        <taxon>Paenibacillus</taxon>
    </lineage>
</organism>
<accession>A0ABQ4MNN5</accession>
<evidence type="ECO:0000256" key="5">
    <source>
        <dbReference type="RuleBase" id="RU361187"/>
    </source>
</evidence>
<feature type="signal peptide" evidence="6">
    <location>
        <begin position="1"/>
        <end position="22"/>
    </location>
</feature>
<comment type="pathway">
    <text evidence="1">Glycan metabolism; L-arabinan degradation.</text>
</comment>
<feature type="domain" description="Extracellular endo-alpha-(1-&gt;5)-L-arabinanase C-terminal" evidence="7">
    <location>
        <begin position="391"/>
        <end position="494"/>
    </location>
</feature>
<protein>
    <submittedName>
        <fullName evidence="8">Extracellular endo-alpha-(1-&gt;5)-L-arabinanase 2</fullName>
    </submittedName>
</protein>
<evidence type="ECO:0000256" key="3">
    <source>
        <dbReference type="ARBA" id="ARBA00022801"/>
    </source>
</evidence>
<evidence type="ECO:0000256" key="6">
    <source>
        <dbReference type="SAM" id="SignalP"/>
    </source>
</evidence>
<sequence length="501" mass="54458">MKLKIAIGWTVMLLLASCSGQAVTGLPEGAAKGGGKVQTETGKQAAADEVPNFKNASVHDPSVIKVDDTYYVFGSHLAAAKTTDFMNWTEIASGVHDGNPLIPNVTTELAETLEWAQSNTLWAPDVIQLPDGRFYMYYNACKGDSPLSAMGVAVADQVGGPYKNLGIMLKSGMWGQPSEDGTVYDATVHPNVVDPHVFFDKEEKLWMVYGSYSGGIYILQMDPETGFPYPDQGYGKKLLGANHSRIEGPYMLYSPDTDYYYLFLSYGGLDATGGYNIRVVRSKTPDGPFVDAEGHDMTRVGGPAGTFFDDEAIAPYGVKLMGNVEFGSAEGDALAAGTAYVSPGHNSAYYDEATGRYFLIFHTRFPNLGERHEVRVHQMFMNEQGWPVVAPHRYSGETIGSYNAAELAGDYKFVRHGKDITAEVKESSLIRLDDNGKVTGSEEGTWRLTGGHELELALSGSVYRGVFLRQWDGGTLQHVMVFTALSGAGEAVWGSRITAKE</sequence>
<evidence type="ECO:0000259" key="7">
    <source>
        <dbReference type="Pfam" id="PF16369"/>
    </source>
</evidence>
<dbReference type="EMBL" id="BOSM01000002">
    <property type="protein sequence ID" value="GIP57598.1"/>
    <property type="molecule type" value="Genomic_DNA"/>
</dbReference>
<dbReference type="CDD" id="cd18832">
    <property type="entry name" value="GH43_GsAbnA-like"/>
    <property type="match status" value="1"/>
</dbReference>
<feature type="chain" id="PRO_5045400750" evidence="6">
    <location>
        <begin position="23"/>
        <end position="501"/>
    </location>
</feature>
<evidence type="ECO:0000256" key="1">
    <source>
        <dbReference type="ARBA" id="ARBA00004834"/>
    </source>
</evidence>
<gene>
    <name evidence="8" type="primary">abn2</name>
    <name evidence="8" type="ORF">J15TS10_14120</name>
</gene>
<dbReference type="Pfam" id="PF04616">
    <property type="entry name" value="Glyco_hydro_43"/>
    <property type="match status" value="1"/>
</dbReference>
<name>A0ABQ4MNN5_9BACL</name>
<dbReference type="Pfam" id="PF16369">
    <property type="entry name" value="GH43_C"/>
    <property type="match status" value="1"/>
</dbReference>
<dbReference type="InterPro" id="IPR050727">
    <property type="entry name" value="GH43_arabinanases"/>
</dbReference>
<dbReference type="InterPro" id="IPR032291">
    <property type="entry name" value="Abn2_C"/>
</dbReference>